<keyword evidence="3" id="KW-1185">Reference proteome</keyword>
<feature type="non-terminal residue" evidence="2">
    <location>
        <position position="1"/>
    </location>
</feature>
<proteinExistence type="predicted"/>
<evidence type="ECO:0008006" key="4">
    <source>
        <dbReference type="Google" id="ProtNLM"/>
    </source>
</evidence>
<protein>
    <recommendedName>
        <fullName evidence="4">BESS domain-containing protein</fullName>
    </recommendedName>
</protein>
<feature type="region of interest" description="Disordered" evidence="1">
    <location>
        <begin position="1"/>
        <end position="33"/>
    </location>
</feature>
<feature type="region of interest" description="Disordered" evidence="1">
    <location>
        <begin position="101"/>
        <end position="144"/>
    </location>
</feature>
<dbReference type="Proteomes" id="UP000228934">
    <property type="component" value="Unassembled WGS sequence"/>
</dbReference>
<feature type="compositionally biased region" description="Basic and acidic residues" evidence="1">
    <location>
        <begin position="1"/>
        <end position="25"/>
    </location>
</feature>
<feature type="compositionally biased region" description="Polar residues" evidence="1">
    <location>
        <begin position="368"/>
        <end position="380"/>
    </location>
</feature>
<feature type="non-terminal residue" evidence="2">
    <location>
        <position position="380"/>
    </location>
</feature>
<dbReference type="EMBL" id="KV923033">
    <property type="protein sequence ID" value="PIO41262.1"/>
    <property type="molecule type" value="Genomic_DNA"/>
</dbReference>
<dbReference type="AlphaFoldDB" id="A0A2G9SMJ9"/>
<accession>A0A2G9SMJ9</accession>
<feature type="region of interest" description="Disordered" evidence="1">
    <location>
        <begin position="341"/>
        <end position="380"/>
    </location>
</feature>
<reference evidence="3" key="1">
    <citation type="journal article" date="2017" name="Nat. Commun.">
        <title>The North American bullfrog draft genome provides insight into hormonal regulation of long noncoding RNA.</title>
        <authorList>
            <person name="Hammond S.A."/>
            <person name="Warren R.L."/>
            <person name="Vandervalk B.P."/>
            <person name="Kucuk E."/>
            <person name="Khan H."/>
            <person name="Gibb E.A."/>
            <person name="Pandoh P."/>
            <person name="Kirk H."/>
            <person name="Zhao Y."/>
            <person name="Jones M."/>
            <person name="Mungall A.J."/>
            <person name="Coope R."/>
            <person name="Pleasance S."/>
            <person name="Moore R.A."/>
            <person name="Holt R.A."/>
            <person name="Round J.M."/>
            <person name="Ohora S."/>
            <person name="Walle B.V."/>
            <person name="Veldhoen N."/>
            <person name="Helbing C.C."/>
            <person name="Birol I."/>
        </authorList>
    </citation>
    <scope>NUCLEOTIDE SEQUENCE [LARGE SCALE GENOMIC DNA]</scope>
</reference>
<evidence type="ECO:0000313" key="2">
    <source>
        <dbReference type="EMBL" id="PIO41262.1"/>
    </source>
</evidence>
<feature type="compositionally biased region" description="Low complexity" evidence="1">
    <location>
        <begin position="116"/>
        <end position="128"/>
    </location>
</feature>
<gene>
    <name evidence="2" type="ORF">AB205_0152150</name>
</gene>
<dbReference type="OrthoDB" id="6159213at2759"/>
<sequence>ELIRTRGRSLKDTLQRHQRLEREARSGPGAAPKRPYAFARYLDFLKPVLELRNTEASWEEEEEEGEEHAAIVDVDEGVSFACTNIEDSSSMEVEGDAIDVHESSTQEQDNEDTDISTPSSRRQMQTSTSRRKRSSRAAEQVEGQDETNKLLNIVSGITEQIAVQRCPHTMFALSLVPLLKEVLPDHYFNMRIAVQHCIHSFTMPSHVSEPTHKSTSTQIITPISSASNPAPNPYPSSFSDHSSIYEIPRSRIPYPIPPPIASLMTPPTRTPVITRAMELRPRDSIPHHLPQQSRVPQLYNQMPSMPNHYTPVSRPMEQLKQIIPSPYPYRNQSLEVNSIEPHTNAQYGPPSKTPDRVITPPVPLRQATPEQQSVTTYLNL</sequence>
<name>A0A2G9SMJ9_AQUCT</name>
<evidence type="ECO:0000313" key="3">
    <source>
        <dbReference type="Proteomes" id="UP000228934"/>
    </source>
</evidence>
<organism evidence="2 3">
    <name type="scientific">Aquarana catesbeiana</name>
    <name type="common">American bullfrog</name>
    <name type="synonym">Rana catesbeiana</name>
    <dbReference type="NCBI Taxonomy" id="8400"/>
    <lineage>
        <taxon>Eukaryota</taxon>
        <taxon>Metazoa</taxon>
        <taxon>Chordata</taxon>
        <taxon>Craniata</taxon>
        <taxon>Vertebrata</taxon>
        <taxon>Euteleostomi</taxon>
        <taxon>Amphibia</taxon>
        <taxon>Batrachia</taxon>
        <taxon>Anura</taxon>
        <taxon>Neobatrachia</taxon>
        <taxon>Ranoidea</taxon>
        <taxon>Ranidae</taxon>
        <taxon>Aquarana</taxon>
    </lineage>
</organism>
<evidence type="ECO:0000256" key="1">
    <source>
        <dbReference type="SAM" id="MobiDB-lite"/>
    </source>
</evidence>